<evidence type="ECO:0000313" key="5">
    <source>
        <dbReference type="Proteomes" id="UP000663852"/>
    </source>
</evidence>
<dbReference type="Proteomes" id="UP000663852">
    <property type="component" value="Unassembled WGS sequence"/>
</dbReference>
<sequence length="539" mass="60961">MQFNRFSTNSFSTSRPLQRCRDGHECHLLYDSSNEHKSLYSHPCRWSELCREKNNNDSEHVRLFTHDPHQVPLCKFGPEDCSKLTDAEHRHSYRHEGLPDFLIPCRYRDQCQNRSTEHANTYAHPSNSYHQTQSFRTTNNLRNNSGSRFAFNQTPCKYGDECYNQSDPEHCSRYSHPLSRDPSSQMPRSSTKSFSPNTQSTPTDNFNTRAVPSSTNHLTSRLPPRSANNLTSLPPTSSADNSNTREASTIVRRSNIHLCGSGNDMERAYRIGGALAMETLSKSDQQAIQNMPEDAVIVVPGSFDHIDRVLKSLNIKYITVENTNLLTHPIRLDQTVYINCSSSFPIDAARRLRQLVEQGLHIITTDWALTHVHNVAFSDFIQHNGLGTADEVVGIEVADSKHPLVSGFLPASQHAMPQWWLESGSHPIRIVNKDKVRVLIRSATLGEKYRSDAVLVTFDCGKGNVIHMVSHFYLQRSETRDQRHQMPAKQYAMDIKASTGATNLVASQGQNLNYAQIQSSSTSAQFIYNQLSTRLNSKK</sequence>
<keyword evidence="4" id="KW-1185">Reference proteome</keyword>
<dbReference type="AlphaFoldDB" id="A0A815K3B2"/>
<protein>
    <submittedName>
        <fullName evidence="3">Uncharacterized protein</fullName>
    </submittedName>
</protein>
<feature type="compositionally biased region" description="Polar residues" evidence="1">
    <location>
        <begin position="226"/>
        <end position="247"/>
    </location>
</feature>
<gene>
    <name evidence="3" type="ORF">EDS130_LOCUS35414</name>
    <name evidence="2" type="ORF">XAT740_LOCUS12032</name>
</gene>
<feature type="region of interest" description="Disordered" evidence="1">
    <location>
        <begin position="169"/>
        <end position="249"/>
    </location>
</feature>
<evidence type="ECO:0000256" key="1">
    <source>
        <dbReference type="SAM" id="MobiDB-lite"/>
    </source>
</evidence>
<reference evidence="3" key="1">
    <citation type="submission" date="2021-02" db="EMBL/GenBank/DDBJ databases">
        <authorList>
            <person name="Nowell W R."/>
        </authorList>
    </citation>
    <scope>NUCLEOTIDE SEQUENCE</scope>
</reference>
<dbReference type="OrthoDB" id="9992241at2759"/>
<feature type="region of interest" description="Disordered" evidence="1">
    <location>
        <begin position="119"/>
        <end position="146"/>
    </location>
</feature>
<dbReference type="EMBL" id="CAJNOR010000673">
    <property type="protein sequence ID" value="CAF0978098.1"/>
    <property type="molecule type" value="Genomic_DNA"/>
</dbReference>
<comment type="caution">
    <text evidence="3">The sequence shown here is derived from an EMBL/GenBank/DDBJ whole genome shotgun (WGS) entry which is preliminary data.</text>
</comment>
<evidence type="ECO:0000313" key="3">
    <source>
        <dbReference type="EMBL" id="CAF1389983.1"/>
    </source>
</evidence>
<evidence type="ECO:0000313" key="2">
    <source>
        <dbReference type="EMBL" id="CAF0978098.1"/>
    </source>
</evidence>
<accession>A0A815K3B2</accession>
<feature type="compositionally biased region" description="Polar residues" evidence="1">
    <location>
        <begin position="123"/>
        <end position="146"/>
    </location>
</feature>
<organism evidence="3 5">
    <name type="scientific">Adineta ricciae</name>
    <name type="common">Rotifer</name>
    <dbReference type="NCBI Taxonomy" id="249248"/>
    <lineage>
        <taxon>Eukaryota</taxon>
        <taxon>Metazoa</taxon>
        <taxon>Spiralia</taxon>
        <taxon>Gnathifera</taxon>
        <taxon>Rotifera</taxon>
        <taxon>Eurotatoria</taxon>
        <taxon>Bdelloidea</taxon>
        <taxon>Adinetida</taxon>
        <taxon>Adinetidae</taxon>
        <taxon>Adineta</taxon>
    </lineage>
</organism>
<feature type="compositionally biased region" description="Polar residues" evidence="1">
    <location>
        <begin position="181"/>
        <end position="219"/>
    </location>
</feature>
<evidence type="ECO:0000313" key="4">
    <source>
        <dbReference type="Proteomes" id="UP000663828"/>
    </source>
</evidence>
<dbReference type="Proteomes" id="UP000663828">
    <property type="component" value="Unassembled WGS sequence"/>
</dbReference>
<dbReference type="EMBL" id="CAJNOJ010000310">
    <property type="protein sequence ID" value="CAF1389983.1"/>
    <property type="molecule type" value="Genomic_DNA"/>
</dbReference>
<proteinExistence type="predicted"/>
<name>A0A815K3B2_ADIRI</name>